<evidence type="ECO:0000313" key="1">
    <source>
        <dbReference type="EMBL" id="RFD18670.1"/>
    </source>
</evidence>
<proteinExistence type="predicted"/>
<keyword evidence="2" id="KW-1185">Reference proteome</keyword>
<name>A0A371YWQ7_9PROT</name>
<dbReference type="EMBL" id="QUWV01000166">
    <property type="protein sequence ID" value="RFD18670.1"/>
    <property type="molecule type" value="Genomic_DNA"/>
</dbReference>
<accession>A0A371YWQ7</accession>
<reference evidence="1 2" key="1">
    <citation type="submission" date="2018-08" db="EMBL/GenBank/DDBJ databases">
        <title>Komagataeibacter sp. AV 382.</title>
        <authorList>
            <person name="Skraban J."/>
            <person name="Trcek J."/>
        </authorList>
    </citation>
    <scope>NUCLEOTIDE SEQUENCE [LARGE SCALE GENOMIC DNA]</scope>
    <source>
        <strain evidence="1 2">AV 382</strain>
    </source>
</reference>
<comment type="caution">
    <text evidence="1">The sequence shown here is derived from an EMBL/GenBank/DDBJ whole genome shotgun (WGS) entry which is preliminary data.</text>
</comment>
<organism evidence="1 2">
    <name type="scientific">Komagataeibacter melaceti</name>
    <dbReference type="NCBI Taxonomy" id="2766577"/>
    <lineage>
        <taxon>Bacteria</taxon>
        <taxon>Pseudomonadati</taxon>
        <taxon>Pseudomonadota</taxon>
        <taxon>Alphaproteobacteria</taxon>
        <taxon>Acetobacterales</taxon>
        <taxon>Acetobacteraceae</taxon>
        <taxon>Komagataeibacter</taxon>
    </lineage>
</organism>
<dbReference type="AlphaFoldDB" id="A0A371YWQ7"/>
<dbReference type="RefSeq" id="WP_116704167.1">
    <property type="nucleotide sequence ID" value="NZ_QUWV01000166.1"/>
</dbReference>
<evidence type="ECO:0000313" key="2">
    <source>
        <dbReference type="Proteomes" id="UP000262371"/>
    </source>
</evidence>
<protein>
    <submittedName>
        <fullName evidence="1">Uncharacterized protein</fullName>
    </submittedName>
</protein>
<sequence>MEYPFFQHRYRRCERMREMTQAGLLVRRCPVLVRRCGIMRRLTPREGQTGWRGENQCWTLRG</sequence>
<gene>
    <name evidence="1" type="ORF">DY926_15385</name>
</gene>
<dbReference type="Proteomes" id="UP000262371">
    <property type="component" value="Unassembled WGS sequence"/>
</dbReference>